<gene>
    <name evidence="1" type="ORF">FYJ59_03345</name>
</gene>
<organism evidence="1 2">
    <name type="scientific">Waltera intestinalis</name>
    <dbReference type="NCBI Taxonomy" id="2606635"/>
    <lineage>
        <taxon>Bacteria</taxon>
        <taxon>Bacillati</taxon>
        <taxon>Bacillota</taxon>
        <taxon>Clostridia</taxon>
        <taxon>Lachnospirales</taxon>
        <taxon>Lachnospiraceae</taxon>
        <taxon>Waltera</taxon>
    </lineage>
</organism>
<accession>A0A6L5YH26</accession>
<dbReference type="Proteomes" id="UP000476055">
    <property type="component" value="Unassembled WGS sequence"/>
</dbReference>
<protein>
    <submittedName>
        <fullName evidence="1">Uncharacterized protein</fullName>
    </submittedName>
</protein>
<dbReference type="EMBL" id="VUMU01000002">
    <property type="protein sequence ID" value="MST57290.1"/>
    <property type="molecule type" value="Genomic_DNA"/>
</dbReference>
<dbReference type="RefSeq" id="WP_154495257.1">
    <property type="nucleotide sequence ID" value="NZ_VUMU01000002.1"/>
</dbReference>
<proteinExistence type="predicted"/>
<evidence type="ECO:0000313" key="2">
    <source>
        <dbReference type="Proteomes" id="UP000476055"/>
    </source>
</evidence>
<dbReference type="AlphaFoldDB" id="A0A6L5YH26"/>
<name>A0A6L5YH26_9FIRM</name>
<comment type="caution">
    <text evidence="1">The sequence shown here is derived from an EMBL/GenBank/DDBJ whole genome shotgun (WGS) entry which is preliminary data.</text>
</comment>
<evidence type="ECO:0000313" key="1">
    <source>
        <dbReference type="EMBL" id="MST57290.1"/>
    </source>
</evidence>
<keyword evidence="2" id="KW-1185">Reference proteome</keyword>
<sequence>MMDQIANREKFSYDPNSDTLFQNALASAMASGRTAMQDTIGQASALTGGYGSSYATSAGNQAYNDYIEGAYDNLPAYYQMALDAYQMEGNDLYNKLGMYTDADNTEYSRNLDAYGAAAQDYSMKYGQDFDLWNANVGNAMSAANLQMSEKNSLFDQAAQLRQEASDNYWKMMNYNLSAAKSAASGSTKSSKTSDTDEDGYDKLTNSEIAAALNVYSSGGDVDAYISNLGKNVNMDSLAAYIDSMGAAPTTSVAKKNWKKKKSGLFGTSYVDEYGNSLSLKDLKDTYKQELTISGKYTTAQIEAMVSQFESQLKNQ</sequence>
<reference evidence="1 2" key="1">
    <citation type="submission" date="2019-08" db="EMBL/GenBank/DDBJ databases">
        <title>In-depth cultivation of the pig gut microbiome towards novel bacterial diversity and tailored functional studies.</title>
        <authorList>
            <person name="Wylensek D."/>
            <person name="Hitch T.C.A."/>
            <person name="Clavel T."/>
        </authorList>
    </citation>
    <scope>NUCLEOTIDE SEQUENCE [LARGE SCALE GENOMIC DNA]</scope>
    <source>
        <strain evidence="1 2">WCA3-601-WT-6H</strain>
    </source>
</reference>